<dbReference type="Pfam" id="PF01467">
    <property type="entry name" value="CTP_transf_like"/>
    <property type="match status" value="1"/>
</dbReference>
<organism evidence="4 5">
    <name type="scientific">Cysteiniphilum litorale</name>
    <dbReference type="NCBI Taxonomy" id="2056700"/>
    <lineage>
        <taxon>Bacteria</taxon>
        <taxon>Pseudomonadati</taxon>
        <taxon>Pseudomonadota</taxon>
        <taxon>Gammaproteobacteria</taxon>
        <taxon>Thiotrichales</taxon>
        <taxon>Fastidiosibacteraceae</taxon>
        <taxon>Cysteiniphilum</taxon>
    </lineage>
</organism>
<dbReference type="InterPro" id="IPR014729">
    <property type="entry name" value="Rossmann-like_a/b/a_fold"/>
</dbReference>
<feature type="domain" description="Nudix hydrolase" evidence="3">
    <location>
        <begin position="214"/>
        <end position="352"/>
    </location>
</feature>
<evidence type="ECO:0000256" key="1">
    <source>
        <dbReference type="ARBA" id="ARBA00001946"/>
    </source>
</evidence>
<dbReference type="PROSITE" id="PS00893">
    <property type="entry name" value="NUDIX_BOX"/>
    <property type="match status" value="1"/>
</dbReference>
<dbReference type="InterPro" id="IPR015797">
    <property type="entry name" value="NUDIX_hydrolase-like_dom_sf"/>
</dbReference>
<dbReference type="Gene3D" id="3.40.50.620">
    <property type="entry name" value="HUPs"/>
    <property type="match status" value="1"/>
</dbReference>
<dbReference type="Proteomes" id="UP000636949">
    <property type="component" value="Unassembled WGS sequence"/>
</dbReference>
<reference evidence="4" key="1">
    <citation type="journal article" date="2014" name="Int. J. Syst. Evol. Microbiol.">
        <title>Complete genome sequence of Corynebacterium casei LMG S-19264T (=DSM 44701T), isolated from a smear-ripened cheese.</title>
        <authorList>
            <consortium name="US DOE Joint Genome Institute (JGI-PGF)"/>
            <person name="Walter F."/>
            <person name="Albersmeier A."/>
            <person name="Kalinowski J."/>
            <person name="Ruckert C."/>
        </authorList>
    </citation>
    <scope>NUCLEOTIDE SEQUENCE</scope>
    <source>
        <strain evidence="4">CGMCC 1.15758</strain>
    </source>
</reference>
<evidence type="ECO:0000313" key="5">
    <source>
        <dbReference type="Proteomes" id="UP000636949"/>
    </source>
</evidence>
<dbReference type="Gene3D" id="3.90.79.10">
    <property type="entry name" value="Nucleoside Triphosphate Pyrophosphohydrolase"/>
    <property type="match status" value="1"/>
</dbReference>
<dbReference type="PROSITE" id="PS51462">
    <property type="entry name" value="NUDIX"/>
    <property type="match status" value="1"/>
</dbReference>
<dbReference type="InterPro" id="IPR004821">
    <property type="entry name" value="Cyt_trans-like"/>
</dbReference>
<evidence type="ECO:0000313" key="4">
    <source>
        <dbReference type="EMBL" id="GGF94344.1"/>
    </source>
</evidence>
<dbReference type="EMBL" id="BMJS01000007">
    <property type="protein sequence ID" value="GGF94344.1"/>
    <property type="molecule type" value="Genomic_DNA"/>
</dbReference>
<comment type="cofactor">
    <cofactor evidence="1">
        <name>Mg(2+)</name>
        <dbReference type="ChEBI" id="CHEBI:18420"/>
    </cofactor>
</comment>
<dbReference type="Pfam" id="PF00293">
    <property type="entry name" value="NUDIX"/>
    <property type="match status" value="1"/>
</dbReference>
<dbReference type="GO" id="GO:0016787">
    <property type="term" value="F:hydrolase activity"/>
    <property type="evidence" value="ECO:0007669"/>
    <property type="project" value="UniProtKB-KW"/>
</dbReference>
<accession>A0A8J2Z3B3</accession>
<comment type="caution">
    <text evidence="4">The sequence shown here is derived from an EMBL/GenBank/DDBJ whole genome shotgun (WGS) entry which is preliminary data.</text>
</comment>
<evidence type="ECO:0000256" key="2">
    <source>
        <dbReference type="ARBA" id="ARBA00022801"/>
    </source>
</evidence>
<dbReference type="SUPFAM" id="SSF52374">
    <property type="entry name" value="Nucleotidylyl transferase"/>
    <property type="match status" value="1"/>
</dbReference>
<dbReference type="AlphaFoldDB" id="A0A8J2Z3B3"/>
<protein>
    <submittedName>
        <fullName evidence="4">ADP-ribose pyrophosphatase</fullName>
    </submittedName>
</protein>
<reference evidence="4" key="2">
    <citation type="submission" date="2020-09" db="EMBL/GenBank/DDBJ databases">
        <authorList>
            <person name="Sun Q."/>
            <person name="Zhou Y."/>
        </authorList>
    </citation>
    <scope>NUCLEOTIDE SEQUENCE</scope>
    <source>
        <strain evidence="4">CGMCC 1.15758</strain>
    </source>
</reference>
<dbReference type="SUPFAM" id="SSF55811">
    <property type="entry name" value="Nudix"/>
    <property type="match status" value="1"/>
</dbReference>
<dbReference type="NCBIfam" id="TIGR00125">
    <property type="entry name" value="cyt_tran_rel"/>
    <property type="match status" value="1"/>
</dbReference>
<sequence length="359" mass="41752">MVSLKQEELKRMKYDYAVFIGRFQPFHVGHLHNIRYGLLHAEKVIILIGSAFRAPSIKNPFSYEDRRAMILSDLKASDIDLERIIIEPVSDWFYNEAGWRNEAQERVEKYADKDSHIAIIGHQKDASSYYLKCFPAWQHIDVTNFDDFNATDFRVKFFKDHVLDSDYLIDNEDDKGSLKTLQSYMQTASYQALCDEFDYIENYKASWQDAPFKPVFVTTDAMVLCNKHLLLIQRKQAPGKNLWALPGGFLDQDERIIDGILRELEEETTLSILSEEIPQTLIAQEVFDHPDRSLRGRVITHLGLITLPQKELPQVTAQDDAKAVKWVKLDDVLEKMSDCLMDDHYQIIKFMTSKYKLIT</sequence>
<gene>
    <name evidence="4" type="primary">nadM</name>
    <name evidence="4" type="ORF">GCM10010995_09490</name>
</gene>
<dbReference type="RefSeq" id="WP_224742263.1">
    <property type="nucleotide sequence ID" value="NZ_BMJS01000007.1"/>
</dbReference>
<dbReference type="CDD" id="cd18873">
    <property type="entry name" value="NUDIX_NadM_like"/>
    <property type="match status" value="1"/>
</dbReference>
<keyword evidence="2" id="KW-0378">Hydrolase</keyword>
<dbReference type="InterPro" id="IPR020084">
    <property type="entry name" value="NUDIX_hydrolase_CS"/>
</dbReference>
<evidence type="ECO:0000259" key="3">
    <source>
        <dbReference type="PROSITE" id="PS51462"/>
    </source>
</evidence>
<dbReference type="PANTHER" id="PTHR43736">
    <property type="entry name" value="ADP-RIBOSE PYROPHOSPHATASE"/>
    <property type="match status" value="1"/>
</dbReference>
<dbReference type="PANTHER" id="PTHR43736:SF1">
    <property type="entry name" value="DIHYDRONEOPTERIN TRIPHOSPHATE DIPHOSPHATASE"/>
    <property type="match status" value="1"/>
</dbReference>
<name>A0A8J2Z3B3_9GAMM</name>
<proteinExistence type="predicted"/>
<dbReference type="InterPro" id="IPR000086">
    <property type="entry name" value="NUDIX_hydrolase_dom"/>
</dbReference>
<keyword evidence="5" id="KW-1185">Reference proteome</keyword>